<organism evidence="4 5">
    <name type="scientific">Bacillus taeanensis</name>
    <dbReference type="NCBI Taxonomy" id="273032"/>
    <lineage>
        <taxon>Bacteria</taxon>
        <taxon>Bacillati</taxon>
        <taxon>Bacillota</taxon>
        <taxon>Bacilli</taxon>
        <taxon>Bacillales</taxon>
        <taxon>Bacillaceae</taxon>
        <taxon>Bacillus</taxon>
    </lineage>
</organism>
<evidence type="ECO:0000313" key="4">
    <source>
        <dbReference type="EMBL" id="RBW68913.1"/>
    </source>
</evidence>
<feature type="chain" id="PRO_5016933705" evidence="3">
    <location>
        <begin position="25"/>
        <end position="398"/>
    </location>
</feature>
<keyword evidence="3" id="KW-0732">Signal</keyword>
<keyword evidence="2" id="KW-0472">Membrane</keyword>
<dbReference type="AlphaFoldDB" id="A0A366XXQ8"/>
<feature type="coiled-coil region" evidence="1">
    <location>
        <begin position="139"/>
        <end position="170"/>
    </location>
</feature>
<dbReference type="InterPro" id="IPR030832">
    <property type="entry name" value="Acidic_LPXTA"/>
</dbReference>
<evidence type="ECO:0000313" key="5">
    <source>
        <dbReference type="Proteomes" id="UP000253314"/>
    </source>
</evidence>
<dbReference type="RefSeq" id="WP_113806767.1">
    <property type="nucleotide sequence ID" value="NZ_QOCW01000015.1"/>
</dbReference>
<sequence>MKKILASVLAAVMMVTIFPATMFAAVDQTELTAYLTEITMTEEELVEYLAFYDYPLEDFESVEELRDFLGPVVTEETLNELLQNYELTKEELIALLVEYGELEEGEEIADAFKFISDLDSAVYFYLEEQNYTPITDESLQQLLDEYGLTKEELEALLNEYEDSLEYYEYIEELEYALDFYMNYDGELPDMSEFFTEFGLTEEELDALFTHFAEVIEGNEEAFLDQMLALNDRMMKFENFDSATELSAADIAELLSIYHEVLQLSQLKVKFYLVKDGKKEPLSLEALMKIDYLDGADLLIELYNLQGEFLADLVLTAEMFDSELLKETGEDLAETVKVVEEVKEAKEAPKQANKKPLQKTVKGGKLPDTASDYVQNMLIGLLLIASGVFLYRKLKVKGA</sequence>
<keyword evidence="2" id="KW-0812">Transmembrane</keyword>
<keyword evidence="1" id="KW-0175">Coiled coil</keyword>
<reference evidence="4 5" key="1">
    <citation type="submission" date="2018-07" db="EMBL/GenBank/DDBJ databases">
        <title>Lottiidibacillus patelloidae gen. nov., sp. nov., isolated from the intestinal tract of a marine limpet and the reclassification of B. taeanensis BH030017T, B. algicola KMM 3737T and B. hwajinpoensis SW-72T as genus Lottiidibacillus.</title>
        <authorList>
            <person name="Liu R."/>
            <person name="Huang Z."/>
        </authorList>
    </citation>
    <scope>NUCLEOTIDE SEQUENCE [LARGE SCALE GENOMIC DNA]</scope>
    <source>
        <strain evidence="4 5">BH030017</strain>
    </source>
</reference>
<dbReference type="OrthoDB" id="2718583at2"/>
<feature type="transmembrane region" description="Helical" evidence="2">
    <location>
        <begin position="372"/>
        <end position="390"/>
    </location>
</feature>
<evidence type="ECO:0000256" key="2">
    <source>
        <dbReference type="SAM" id="Phobius"/>
    </source>
</evidence>
<dbReference type="EMBL" id="QOCW01000015">
    <property type="protein sequence ID" value="RBW68913.1"/>
    <property type="molecule type" value="Genomic_DNA"/>
</dbReference>
<keyword evidence="2" id="KW-1133">Transmembrane helix</keyword>
<dbReference type="Proteomes" id="UP000253314">
    <property type="component" value="Unassembled WGS sequence"/>
</dbReference>
<feature type="signal peptide" evidence="3">
    <location>
        <begin position="1"/>
        <end position="24"/>
    </location>
</feature>
<gene>
    <name evidence="4" type="ORF">DS031_14355</name>
</gene>
<name>A0A366XXQ8_9BACI</name>
<accession>A0A366XXQ8</accession>
<protein>
    <submittedName>
        <fullName evidence="4">Processed acidic surface protein</fullName>
    </submittedName>
</protein>
<keyword evidence="5" id="KW-1185">Reference proteome</keyword>
<evidence type="ECO:0000256" key="3">
    <source>
        <dbReference type="SAM" id="SignalP"/>
    </source>
</evidence>
<proteinExistence type="predicted"/>
<comment type="caution">
    <text evidence="4">The sequence shown here is derived from an EMBL/GenBank/DDBJ whole genome shotgun (WGS) entry which is preliminary data.</text>
</comment>
<dbReference type="NCBIfam" id="TIGR04383">
    <property type="entry name" value="acidic_w_LPXTA"/>
    <property type="match status" value="2"/>
</dbReference>
<evidence type="ECO:0000256" key="1">
    <source>
        <dbReference type="SAM" id="Coils"/>
    </source>
</evidence>